<sequence length="343" mass="37076">MNRIASHHALSILIALLVGAVSLYIWFPSTPGMTPTPTDTTLASAGWNPGPIVPVPQPAVASPAKAALGERLFHDPVLSSDRTVSCATCHDLANGGDDGHKFSSGAGGAQGTHNAPTVFNAALNFRQFWDGRAANLTAQVSGPIHNPVEMNSSWQQIIERLSAIPEYRLAFAENYPEGITQSSITDAIVTFEASMLTPDAPFDRFLKGDEDAIGPDALEGYRRFTQFGCASCHQGVNVGGNLYQRFGILGDYFEDRGHRTQADLGRFNVTGNELDKQVFKVPGLRNVALTAPYFHDGSIETLDEAVAIMGRYQLGRTLDTEDRRLIVAFLNTLTGHYRGASLQ</sequence>
<dbReference type="InterPro" id="IPR026259">
    <property type="entry name" value="MauG/Cytc_peroxidase"/>
</dbReference>
<comment type="subcellular location">
    <subcellularLocation>
        <location evidence="1">Periplasm</location>
    </subcellularLocation>
</comment>
<dbReference type="PROSITE" id="PS51007">
    <property type="entry name" value="CYTC"/>
    <property type="match status" value="2"/>
</dbReference>
<gene>
    <name evidence="12" type="ORF">DNK49_16815</name>
</gene>
<dbReference type="Pfam" id="PF03150">
    <property type="entry name" value="CCP_MauG"/>
    <property type="match status" value="1"/>
</dbReference>
<feature type="binding site" description="axial binding residue" evidence="9">
    <location>
        <position position="233"/>
    </location>
    <ligand>
        <name>heme c</name>
        <dbReference type="ChEBI" id="CHEBI:61717"/>
        <label>2</label>
    </ligand>
    <ligandPart>
        <name>Fe</name>
        <dbReference type="ChEBI" id="CHEBI:18248"/>
    </ligandPart>
</feature>
<dbReference type="GO" id="GO:0042597">
    <property type="term" value="C:periplasmic space"/>
    <property type="evidence" value="ECO:0007669"/>
    <property type="project" value="UniProtKB-SubCell"/>
</dbReference>
<reference evidence="12 13" key="1">
    <citation type="submission" date="2018-06" db="EMBL/GenBank/DDBJ databases">
        <title>Azoarcus communis strain SWub3 genome.</title>
        <authorList>
            <person name="Zorraquino Salvo V."/>
            <person name="Toubiana D."/>
            <person name="Blumwald E."/>
        </authorList>
    </citation>
    <scope>NUCLEOTIDE SEQUENCE [LARGE SCALE GENOMIC DNA]</scope>
    <source>
        <strain evidence="12 13">SWub3</strain>
    </source>
</reference>
<dbReference type="RefSeq" id="WP_110527078.1">
    <property type="nucleotide sequence ID" value="NZ_QKOE01000014.1"/>
</dbReference>
<comment type="caution">
    <text evidence="12">The sequence shown here is derived from an EMBL/GenBank/DDBJ whole genome shotgun (WGS) entry which is preliminary data.</text>
</comment>
<evidence type="ECO:0000256" key="10">
    <source>
        <dbReference type="SAM" id="Phobius"/>
    </source>
</evidence>
<accession>A0A323UQV3</accession>
<evidence type="ECO:0000256" key="3">
    <source>
        <dbReference type="ARBA" id="ARBA00022723"/>
    </source>
</evidence>
<dbReference type="PIRSF" id="PIRSF000294">
    <property type="entry name" value="Cytochrome-c_peroxidase"/>
    <property type="match status" value="1"/>
</dbReference>
<evidence type="ECO:0000256" key="4">
    <source>
        <dbReference type="ARBA" id="ARBA00022729"/>
    </source>
</evidence>
<feature type="domain" description="Cytochrome c" evidence="11">
    <location>
        <begin position="64"/>
        <end position="195"/>
    </location>
</feature>
<keyword evidence="10" id="KW-0472">Membrane</keyword>
<dbReference type="InterPro" id="IPR036909">
    <property type="entry name" value="Cyt_c-like_dom_sf"/>
</dbReference>
<evidence type="ECO:0000256" key="9">
    <source>
        <dbReference type="PIRSR" id="PIRSR000294-2"/>
    </source>
</evidence>
<comment type="cofactor">
    <cofactor evidence="8">
        <name>heme</name>
        <dbReference type="ChEBI" id="CHEBI:30413"/>
    </cofactor>
    <text evidence="8">Binds 2 heme groups.</text>
</comment>
<keyword evidence="13" id="KW-1185">Reference proteome</keyword>
<evidence type="ECO:0000256" key="8">
    <source>
        <dbReference type="PIRSR" id="PIRSR000294-1"/>
    </source>
</evidence>
<feature type="transmembrane region" description="Helical" evidence="10">
    <location>
        <begin position="9"/>
        <end position="27"/>
    </location>
</feature>
<evidence type="ECO:0000259" key="11">
    <source>
        <dbReference type="PROSITE" id="PS51007"/>
    </source>
</evidence>
<feature type="binding site" description="covalent" evidence="8">
    <location>
        <position position="232"/>
    </location>
    <ligand>
        <name>heme c</name>
        <dbReference type="ChEBI" id="CHEBI:61717"/>
        <label>2</label>
    </ligand>
</feature>
<dbReference type="GO" id="GO:0046872">
    <property type="term" value="F:metal ion binding"/>
    <property type="evidence" value="ECO:0007669"/>
    <property type="project" value="UniProtKB-KW"/>
</dbReference>
<dbReference type="PANTHER" id="PTHR30600:SF7">
    <property type="entry name" value="CYTOCHROME C PEROXIDASE-RELATED"/>
    <property type="match status" value="1"/>
</dbReference>
<evidence type="ECO:0000313" key="13">
    <source>
        <dbReference type="Proteomes" id="UP000248259"/>
    </source>
</evidence>
<proteinExistence type="predicted"/>
<keyword evidence="6" id="KW-0560">Oxidoreductase</keyword>
<dbReference type="AlphaFoldDB" id="A0A323UQV3"/>
<dbReference type="Proteomes" id="UP000248259">
    <property type="component" value="Unassembled WGS sequence"/>
</dbReference>
<keyword evidence="10" id="KW-1133">Transmembrane helix</keyword>
<evidence type="ECO:0000256" key="2">
    <source>
        <dbReference type="ARBA" id="ARBA00022617"/>
    </source>
</evidence>
<feature type="binding site" description="covalent" evidence="8">
    <location>
        <position position="229"/>
    </location>
    <ligand>
        <name>heme c</name>
        <dbReference type="ChEBI" id="CHEBI:61717"/>
        <label>2</label>
    </ligand>
</feature>
<keyword evidence="2 8" id="KW-0349">Heme</keyword>
<feature type="binding site" description="axial binding residue" evidence="9">
    <location>
        <position position="90"/>
    </location>
    <ligand>
        <name>heme c</name>
        <dbReference type="ChEBI" id="CHEBI:61717"/>
        <label>1</label>
    </ligand>
    <ligandPart>
        <name>Fe</name>
        <dbReference type="ChEBI" id="CHEBI:18248"/>
    </ligandPart>
</feature>
<keyword evidence="4" id="KW-0732">Signal</keyword>
<evidence type="ECO:0000256" key="7">
    <source>
        <dbReference type="ARBA" id="ARBA00023004"/>
    </source>
</evidence>
<evidence type="ECO:0000256" key="1">
    <source>
        <dbReference type="ARBA" id="ARBA00004418"/>
    </source>
</evidence>
<dbReference type="InterPro" id="IPR051395">
    <property type="entry name" value="Cytochrome_c_Peroxidase/MauG"/>
</dbReference>
<comment type="PTM">
    <text evidence="8">Binds 2 heme groups per subunit.</text>
</comment>
<dbReference type="GO" id="GO:0009055">
    <property type="term" value="F:electron transfer activity"/>
    <property type="evidence" value="ECO:0007669"/>
    <property type="project" value="InterPro"/>
</dbReference>
<protein>
    <submittedName>
        <fullName evidence="12">Cytochrome B6</fullName>
    </submittedName>
</protein>
<dbReference type="PANTHER" id="PTHR30600">
    <property type="entry name" value="CYTOCHROME C PEROXIDASE-RELATED"/>
    <property type="match status" value="1"/>
</dbReference>
<dbReference type="EMBL" id="QKOE01000014">
    <property type="protein sequence ID" value="PZA15402.1"/>
    <property type="molecule type" value="Genomic_DNA"/>
</dbReference>
<dbReference type="GO" id="GO:0004130">
    <property type="term" value="F:cytochrome-c peroxidase activity"/>
    <property type="evidence" value="ECO:0007669"/>
    <property type="project" value="TreeGrafter"/>
</dbReference>
<keyword evidence="3 9" id="KW-0479">Metal-binding</keyword>
<dbReference type="SUPFAM" id="SSF46626">
    <property type="entry name" value="Cytochrome c"/>
    <property type="match status" value="2"/>
</dbReference>
<name>A0A323UQV3_9RHOO</name>
<feature type="domain" description="Cytochrome c" evidence="11">
    <location>
        <begin position="215"/>
        <end position="334"/>
    </location>
</feature>
<dbReference type="InterPro" id="IPR009056">
    <property type="entry name" value="Cyt_c-like_dom"/>
</dbReference>
<keyword evidence="7 9" id="KW-0408">Iron</keyword>
<dbReference type="GO" id="GO:0020037">
    <property type="term" value="F:heme binding"/>
    <property type="evidence" value="ECO:0007669"/>
    <property type="project" value="InterPro"/>
</dbReference>
<feature type="binding site" description="covalent" evidence="8">
    <location>
        <position position="86"/>
    </location>
    <ligand>
        <name>heme c</name>
        <dbReference type="ChEBI" id="CHEBI:61717"/>
        <label>1</label>
    </ligand>
</feature>
<evidence type="ECO:0000313" key="12">
    <source>
        <dbReference type="EMBL" id="PZA15402.1"/>
    </source>
</evidence>
<keyword evidence="5" id="KW-0574">Periplasm</keyword>
<dbReference type="InterPro" id="IPR004852">
    <property type="entry name" value="Di-haem_cyt_c_peroxidsae"/>
</dbReference>
<feature type="binding site" description="covalent" evidence="8">
    <location>
        <position position="89"/>
    </location>
    <ligand>
        <name>heme c</name>
        <dbReference type="ChEBI" id="CHEBI:61717"/>
        <label>1</label>
    </ligand>
</feature>
<organism evidence="12 13">
    <name type="scientific">Parazoarcus communis SWub3 = DSM 12120</name>
    <dbReference type="NCBI Taxonomy" id="1121029"/>
    <lineage>
        <taxon>Bacteria</taxon>
        <taxon>Pseudomonadati</taxon>
        <taxon>Pseudomonadota</taxon>
        <taxon>Betaproteobacteria</taxon>
        <taxon>Rhodocyclales</taxon>
        <taxon>Zoogloeaceae</taxon>
        <taxon>Parazoarcus</taxon>
    </lineage>
</organism>
<dbReference type="OrthoDB" id="9805202at2"/>
<evidence type="ECO:0000256" key="5">
    <source>
        <dbReference type="ARBA" id="ARBA00022764"/>
    </source>
</evidence>
<evidence type="ECO:0000256" key="6">
    <source>
        <dbReference type="ARBA" id="ARBA00023002"/>
    </source>
</evidence>
<dbReference type="Gene3D" id="1.10.760.10">
    <property type="entry name" value="Cytochrome c-like domain"/>
    <property type="match status" value="2"/>
</dbReference>
<feature type="binding site" description="axial binding residue" evidence="9">
    <location>
        <position position="309"/>
    </location>
    <ligand>
        <name>heme c</name>
        <dbReference type="ChEBI" id="CHEBI:61717"/>
        <label>2</label>
    </ligand>
    <ligandPart>
        <name>Fe</name>
        <dbReference type="ChEBI" id="CHEBI:18248"/>
    </ligandPart>
</feature>
<keyword evidence="10" id="KW-0812">Transmembrane</keyword>